<gene>
    <name evidence="2" type="ORF">G2W53_035463</name>
</gene>
<dbReference type="OrthoDB" id="1423379at2759"/>
<dbReference type="InterPro" id="IPR000916">
    <property type="entry name" value="Bet_v_I/MLP"/>
</dbReference>
<dbReference type="Gene3D" id="3.30.530.20">
    <property type="match status" value="1"/>
</dbReference>
<accession>A0A834SQG0</accession>
<evidence type="ECO:0000313" key="3">
    <source>
        <dbReference type="Proteomes" id="UP000634136"/>
    </source>
</evidence>
<name>A0A834SQG0_9FABA</name>
<sequence>MHAEDKKTSAKERIEAIDDENKTISYSLFDGEVDKCYKSLKVTLQVKDKENGGGGLVKWTIEYEKLEENIKGAAPETYLDFAAKVTKDIDAHLLKA</sequence>
<comment type="caution">
    <text evidence="2">The sequence shown here is derived from an EMBL/GenBank/DDBJ whole genome shotgun (WGS) entry which is preliminary data.</text>
</comment>
<dbReference type="PANTHER" id="PTHR31907">
    <property type="entry name" value="MLP-LIKE PROTEIN 423"/>
    <property type="match status" value="1"/>
</dbReference>
<keyword evidence="3" id="KW-1185">Reference proteome</keyword>
<dbReference type="Pfam" id="PF00407">
    <property type="entry name" value="Bet_v_1"/>
    <property type="match status" value="1"/>
</dbReference>
<dbReference type="InterPro" id="IPR023393">
    <property type="entry name" value="START-like_dom_sf"/>
</dbReference>
<evidence type="ECO:0000313" key="2">
    <source>
        <dbReference type="EMBL" id="KAF7808720.1"/>
    </source>
</evidence>
<dbReference type="SUPFAM" id="SSF55961">
    <property type="entry name" value="Bet v1-like"/>
    <property type="match status" value="1"/>
</dbReference>
<organism evidence="2 3">
    <name type="scientific">Senna tora</name>
    <dbReference type="NCBI Taxonomy" id="362788"/>
    <lineage>
        <taxon>Eukaryota</taxon>
        <taxon>Viridiplantae</taxon>
        <taxon>Streptophyta</taxon>
        <taxon>Embryophyta</taxon>
        <taxon>Tracheophyta</taxon>
        <taxon>Spermatophyta</taxon>
        <taxon>Magnoliopsida</taxon>
        <taxon>eudicotyledons</taxon>
        <taxon>Gunneridae</taxon>
        <taxon>Pentapetalae</taxon>
        <taxon>rosids</taxon>
        <taxon>fabids</taxon>
        <taxon>Fabales</taxon>
        <taxon>Fabaceae</taxon>
        <taxon>Caesalpinioideae</taxon>
        <taxon>Cassia clade</taxon>
        <taxon>Senna</taxon>
    </lineage>
</organism>
<protein>
    <submittedName>
        <fullName evidence="2">MLP-like protein 43</fullName>
    </submittedName>
</protein>
<dbReference type="EMBL" id="JAAIUW010000011">
    <property type="protein sequence ID" value="KAF7808720.1"/>
    <property type="molecule type" value="Genomic_DNA"/>
</dbReference>
<evidence type="ECO:0000259" key="1">
    <source>
        <dbReference type="SMART" id="SM01037"/>
    </source>
</evidence>
<dbReference type="Proteomes" id="UP000634136">
    <property type="component" value="Unassembled WGS sequence"/>
</dbReference>
<dbReference type="AlphaFoldDB" id="A0A834SQG0"/>
<dbReference type="InterPro" id="IPR051761">
    <property type="entry name" value="MLP-like_ligand-binding"/>
</dbReference>
<dbReference type="GO" id="GO:0006952">
    <property type="term" value="P:defense response"/>
    <property type="evidence" value="ECO:0007669"/>
    <property type="project" value="InterPro"/>
</dbReference>
<reference evidence="2" key="1">
    <citation type="submission" date="2020-09" db="EMBL/GenBank/DDBJ databases">
        <title>Genome-Enabled Discovery of Anthraquinone Biosynthesis in Senna tora.</title>
        <authorList>
            <person name="Kang S.-H."/>
            <person name="Pandey R.P."/>
            <person name="Lee C.-M."/>
            <person name="Sim J.-S."/>
            <person name="Jeong J.-T."/>
            <person name="Choi B.-S."/>
            <person name="Jung M."/>
            <person name="Ginzburg D."/>
            <person name="Zhao K."/>
            <person name="Won S.Y."/>
            <person name="Oh T.-J."/>
            <person name="Yu Y."/>
            <person name="Kim N.-H."/>
            <person name="Lee O.R."/>
            <person name="Lee T.-H."/>
            <person name="Bashyal P."/>
            <person name="Kim T.-S."/>
            <person name="Lee W.-H."/>
            <person name="Kawkins C."/>
            <person name="Kim C.-K."/>
            <person name="Kim J.S."/>
            <person name="Ahn B.O."/>
            <person name="Rhee S.Y."/>
            <person name="Sohng J.K."/>
        </authorList>
    </citation>
    <scope>NUCLEOTIDE SEQUENCE</scope>
    <source>
        <tissue evidence="2">Leaf</tissue>
    </source>
</reference>
<dbReference type="SMART" id="SM01037">
    <property type="entry name" value="Bet_v_1"/>
    <property type="match status" value="1"/>
</dbReference>
<proteinExistence type="predicted"/>
<feature type="domain" description="Bet v I/Major latex protein" evidence="1">
    <location>
        <begin position="2"/>
        <end position="96"/>
    </location>
</feature>